<dbReference type="AlphaFoldDB" id="A0A1U7PT74"/>
<dbReference type="STRING" id="550447.SAMN05428946_2710"/>
<sequence length="237" mass="28020">MTILIRFMEEKFVEDFMKGHIYMKSNQYFIDLEKELGVEGIGDKYEGAHVEDLIPGKHEVYLTSGDTKIKIHFTKMRIAQQYENIKKFPILCSLMLTEDDFEHCESENKWVLRNETYNDFKRDFDNRTAIIIVDFEEFKSRVNRELNNIGVRGWMGKVTYYDSPHPLTVEDFDSDPIKALFYKRKVFEHQREYRIVVEQIESDHVTLDVGDISDIAKKIDMTSLASLQIHLESEENI</sequence>
<evidence type="ECO:0000313" key="2">
    <source>
        <dbReference type="Proteomes" id="UP000187550"/>
    </source>
</evidence>
<evidence type="ECO:0000313" key="1">
    <source>
        <dbReference type="EMBL" id="SIT91600.1"/>
    </source>
</evidence>
<accession>A0A1U7PT74</accession>
<name>A0A1U7PT74_9BACI</name>
<gene>
    <name evidence="1" type="ORF">SAMN05428946_2710</name>
</gene>
<dbReference type="Proteomes" id="UP000187550">
    <property type="component" value="Unassembled WGS sequence"/>
</dbReference>
<keyword evidence="2" id="KW-1185">Reference proteome</keyword>
<protein>
    <submittedName>
        <fullName evidence="1">Uncharacterized protein</fullName>
    </submittedName>
</protein>
<organism evidence="1 2">
    <name type="scientific">Edaphobacillus lindanitolerans</name>
    <dbReference type="NCBI Taxonomy" id="550447"/>
    <lineage>
        <taxon>Bacteria</taxon>
        <taxon>Bacillati</taxon>
        <taxon>Bacillota</taxon>
        <taxon>Bacilli</taxon>
        <taxon>Bacillales</taxon>
        <taxon>Bacillaceae</taxon>
        <taxon>Edaphobacillus</taxon>
    </lineage>
</organism>
<dbReference type="OrthoDB" id="2894826at2"/>
<dbReference type="RefSeq" id="WP_076759623.1">
    <property type="nucleotide sequence ID" value="NZ_FTPL01000004.1"/>
</dbReference>
<reference evidence="2" key="1">
    <citation type="submission" date="2017-01" db="EMBL/GenBank/DDBJ databases">
        <authorList>
            <person name="Varghese N."/>
            <person name="Submissions S."/>
        </authorList>
    </citation>
    <scope>NUCLEOTIDE SEQUENCE [LARGE SCALE GENOMIC DNA]</scope>
    <source>
        <strain evidence="2">MNA4</strain>
    </source>
</reference>
<proteinExistence type="predicted"/>
<dbReference type="EMBL" id="FTPL01000004">
    <property type="protein sequence ID" value="SIT91600.1"/>
    <property type="molecule type" value="Genomic_DNA"/>
</dbReference>